<protein>
    <recommendedName>
        <fullName evidence="4">DUF4595 domain-containing protein</fullName>
    </recommendedName>
</protein>
<organism evidence="2 3">
    <name type="scientific">Butyricimonas virosa</name>
    <dbReference type="NCBI Taxonomy" id="544645"/>
    <lineage>
        <taxon>Bacteria</taxon>
        <taxon>Pseudomonadati</taxon>
        <taxon>Bacteroidota</taxon>
        <taxon>Bacteroidia</taxon>
        <taxon>Bacteroidales</taxon>
        <taxon>Odoribacteraceae</taxon>
        <taxon>Butyricimonas</taxon>
    </lineage>
</organism>
<proteinExistence type="predicted"/>
<name>A0A415QHC4_9BACT</name>
<dbReference type="RefSeq" id="WP_118450046.1">
    <property type="nucleotide sequence ID" value="NZ_CABJDM010000011.1"/>
</dbReference>
<evidence type="ECO:0008006" key="4">
    <source>
        <dbReference type="Google" id="ProtNLM"/>
    </source>
</evidence>
<gene>
    <name evidence="2" type="ORF">DWZ68_10300</name>
</gene>
<keyword evidence="1" id="KW-0732">Signal</keyword>
<accession>A0A415QHC4</accession>
<comment type="caution">
    <text evidence="2">The sequence shown here is derived from an EMBL/GenBank/DDBJ whole genome shotgun (WGS) entry which is preliminary data.</text>
</comment>
<evidence type="ECO:0000256" key="1">
    <source>
        <dbReference type="SAM" id="SignalP"/>
    </source>
</evidence>
<reference evidence="2 3" key="1">
    <citation type="submission" date="2018-08" db="EMBL/GenBank/DDBJ databases">
        <title>A genome reference for cultivated species of the human gut microbiota.</title>
        <authorList>
            <person name="Zou Y."/>
            <person name="Xue W."/>
            <person name="Luo G."/>
        </authorList>
    </citation>
    <scope>NUCLEOTIDE SEQUENCE [LARGE SCALE GENOMIC DNA]</scope>
    <source>
        <strain evidence="2 3">AF34-33</strain>
    </source>
</reference>
<evidence type="ECO:0000313" key="2">
    <source>
        <dbReference type="EMBL" id="RHM42658.1"/>
    </source>
</evidence>
<sequence>MKKIFLLMMLLATVFVACSDDDDDDDKGKPTGKEKLVSKIVTDYGDSEICTTTFEYDSEGKMTKVIETYKGGEDDGDIVTRTFKKEGTKFMATYTNNYSDKGETIFNGELNDKGFVKSGVCVGSVEYDNIVYDLNNRLLYADNDKFALTWVDENITVVDSENDGRMSYTYTEYENKSNYDFNCQLMWIWEYDMYATSYFGVKSKNLIATMKDGSDTYSYEYAFDDKGYVTNIQKFELYNGGKELINTITVTYKE</sequence>
<feature type="signal peptide" evidence="1">
    <location>
        <begin position="1"/>
        <end position="19"/>
    </location>
</feature>
<dbReference type="PROSITE" id="PS51257">
    <property type="entry name" value="PROKAR_LIPOPROTEIN"/>
    <property type="match status" value="1"/>
</dbReference>
<feature type="chain" id="PRO_5019571663" description="DUF4595 domain-containing protein" evidence="1">
    <location>
        <begin position="20"/>
        <end position="254"/>
    </location>
</feature>
<dbReference type="Proteomes" id="UP000286038">
    <property type="component" value="Unassembled WGS sequence"/>
</dbReference>
<dbReference type="AlphaFoldDB" id="A0A415QHC4"/>
<dbReference type="EMBL" id="QRPV01000011">
    <property type="protein sequence ID" value="RHM42658.1"/>
    <property type="molecule type" value="Genomic_DNA"/>
</dbReference>
<evidence type="ECO:0000313" key="3">
    <source>
        <dbReference type="Proteomes" id="UP000286038"/>
    </source>
</evidence>